<dbReference type="InterPro" id="IPR017871">
    <property type="entry name" value="ABC_transporter-like_CS"/>
</dbReference>
<dbReference type="Pfam" id="PF00005">
    <property type="entry name" value="ABC_tran"/>
    <property type="match status" value="1"/>
</dbReference>
<dbReference type="InterPro" id="IPR027417">
    <property type="entry name" value="P-loop_NTPase"/>
</dbReference>
<keyword evidence="4 6" id="KW-0067">ATP-binding</keyword>
<dbReference type="PANTHER" id="PTHR42734:SF5">
    <property type="entry name" value="IRON TRANSPORT SYSTEM ATP-BINDING PROTEIN HI_0361-RELATED"/>
    <property type="match status" value="1"/>
</dbReference>
<dbReference type="GO" id="GO:0005524">
    <property type="term" value="F:ATP binding"/>
    <property type="evidence" value="ECO:0007669"/>
    <property type="project" value="UniProtKB-KW"/>
</dbReference>
<dbReference type="SUPFAM" id="SSF52540">
    <property type="entry name" value="P-loop containing nucleoside triphosphate hydrolases"/>
    <property type="match status" value="1"/>
</dbReference>
<organism evidence="6 7">
    <name type="scientific">Agrococcus versicolor</name>
    <dbReference type="NCBI Taxonomy" id="501482"/>
    <lineage>
        <taxon>Bacteria</taxon>
        <taxon>Bacillati</taxon>
        <taxon>Actinomycetota</taxon>
        <taxon>Actinomycetes</taxon>
        <taxon>Micrococcales</taxon>
        <taxon>Microbacteriaceae</taxon>
        <taxon>Agrococcus</taxon>
    </lineage>
</organism>
<name>A0ABN3AJ93_9MICO</name>
<keyword evidence="7" id="KW-1185">Reference proteome</keyword>
<dbReference type="SMART" id="SM00382">
    <property type="entry name" value="AAA"/>
    <property type="match status" value="1"/>
</dbReference>
<dbReference type="InterPro" id="IPR050153">
    <property type="entry name" value="Metal_Ion_Import_ABC"/>
</dbReference>
<dbReference type="Proteomes" id="UP001501599">
    <property type="component" value="Unassembled WGS sequence"/>
</dbReference>
<accession>A0ABN3AJ93</accession>
<dbReference type="InterPro" id="IPR003593">
    <property type="entry name" value="AAA+_ATPase"/>
</dbReference>
<keyword evidence="3" id="KW-0547">Nucleotide-binding</keyword>
<evidence type="ECO:0000256" key="1">
    <source>
        <dbReference type="ARBA" id="ARBA00005417"/>
    </source>
</evidence>
<protein>
    <submittedName>
        <fullName evidence="6">Zinc ABC transporter ATP-binding protein AztA</fullName>
    </submittedName>
</protein>
<reference evidence="6 7" key="1">
    <citation type="journal article" date="2019" name="Int. J. Syst. Evol. Microbiol.">
        <title>The Global Catalogue of Microorganisms (GCM) 10K type strain sequencing project: providing services to taxonomists for standard genome sequencing and annotation.</title>
        <authorList>
            <consortium name="The Broad Institute Genomics Platform"/>
            <consortium name="The Broad Institute Genome Sequencing Center for Infectious Disease"/>
            <person name="Wu L."/>
            <person name="Ma J."/>
        </authorList>
    </citation>
    <scope>NUCLEOTIDE SEQUENCE [LARGE SCALE GENOMIC DNA]</scope>
    <source>
        <strain evidence="6 7">JCM 16026</strain>
    </source>
</reference>
<evidence type="ECO:0000313" key="6">
    <source>
        <dbReference type="EMBL" id="GAA2170852.1"/>
    </source>
</evidence>
<feature type="domain" description="ABC transporter" evidence="5">
    <location>
        <begin position="1"/>
        <end position="227"/>
    </location>
</feature>
<comment type="caution">
    <text evidence="6">The sequence shown here is derived from an EMBL/GenBank/DDBJ whole genome shotgun (WGS) entry which is preliminary data.</text>
</comment>
<sequence length="229" mass="23505">MRTIELHHVTAHRGARPALDDVGASLPSGAITALVGDNGSGKSTLLEVLAGTLPHAGRIDGLPARRALVVQRTDLGDRLPLTAHATVAMGLWAERGLLGRLRAADRARVDAALDAVCMRELAGAGLSTLSGGQRQRVLVAQGIVQDASLVLLDEPTASADAASRDRIDAALRALALRGATVVVATHDRASLARADHAVLLDRGRVVVEGAPAVVAAAQARRAAEALALG</sequence>
<evidence type="ECO:0000256" key="4">
    <source>
        <dbReference type="ARBA" id="ARBA00022840"/>
    </source>
</evidence>
<dbReference type="PROSITE" id="PS50893">
    <property type="entry name" value="ABC_TRANSPORTER_2"/>
    <property type="match status" value="1"/>
</dbReference>
<evidence type="ECO:0000256" key="2">
    <source>
        <dbReference type="ARBA" id="ARBA00022448"/>
    </source>
</evidence>
<dbReference type="EMBL" id="BAAAQT010000001">
    <property type="protein sequence ID" value="GAA2170852.1"/>
    <property type="molecule type" value="Genomic_DNA"/>
</dbReference>
<dbReference type="Gene3D" id="3.40.50.300">
    <property type="entry name" value="P-loop containing nucleotide triphosphate hydrolases"/>
    <property type="match status" value="1"/>
</dbReference>
<evidence type="ECO:0000259" key="5">
    <source>
        <dbReference type="PROSITE" id="PS50893"/>
    </source>
</evidence>
<dbReference type="InterPro" id="IPR003439">
    <property type="entry name" value="ABC_transporter-like_ATP-bd"/>
</dbReference>
<proteinExistence type="inferred from homology"/>
<keyword evidence="2" id="KW-0813">Transport</keyword>
<evidence type="ECO:0000313" key="7">
    <source>
        <dbReference type="Proteomes" id="UP001501599"/>
    </source>
</evidence>
<evidence type="ECO:0000256" key="3">
    <source>
        <dbReference type="ARBA" id="ARBA00022741"/>
    </source>
</evidence>
<dbReference type="PANTHER" id="PTHR42734">
    <property type="entry name" value="METAL TRANSPORT SYSTEM ATP-BINDING PROTEIN TM_0124-RELATED"/>
    <property type="match status" value="1"/>
</dbReference>
<comment type="similarity">
    <text evidence="1">Belongs to the ABC transporter superfamily.</text>
</comment>
<dbReference type="PROSITE" id="PS00211">
    <property type="entry name" value="ABC_TRANSPORTER_1"/>
    <property type="match status" value="1"/>
</dbReference>
<gene>
    <name evidence="6" type="primary">aztA</name>
    <name evidence="6" type="ORF">GCM10009846_02640</name>
</gene>
<dbReference type="RefSeq" id="WP_344339509.1">
    <property type="nucleotide sequence ID" value="NZ_BAAAQT010000001.1"/>
</dbReference>